<dbReference type="Proteomes" id="UP000011083">
    <property type="component" value="Unassembled WGS sequence"/>
</dbReference>
<dbReference type="EC" id="3.1.3.2" evidence="2"/>
<feature type="non-terminal residue" evidence="6">
    <location>
        <position position="397"/>
    </location>
</feature>
<protein>
    <recommendedName>
        <fullName evidence="2">Purple acid phosphatase</fullName>
        <ecNumber evidence="2">3.1.3.2</ecNumber>
    </recommendedName>
</protein>
<dbReference type="OrthoDB" id="45007at2759"/>
<evidence type="ECO:0000313" key="6">
    <source>
        <dbReference type="EMBL" id="ELR17812.1"/>
    </source>
</evidence>
<sequence length="397" mass="44216">RNIEDDPQALRKQFQQVHLSIHNNAEAYIDAIEKGRRVRVGASPQIGVTWVDHLADADPSSAGSGNGAPTDSGAAVQYGLATNTYSFGVSASTHTYSQGGWRGLIHDALLPDLRPSTRYYYREAPLVAAPADVLATLAVFGDNGISHNGRQVINRIRDDHSIDAVVHVGDFAYSLQKGGQWTVDSELYAADKQMAWDMWFRMVEPLAAFKPYMAVPGNHETYNWLSHHVRHTDAHLTEFNRARNAWMRSTHRRGRKAPGSTEAPPADDETEKEWYVGSTPPSSEPGAHQGELRVFSICRNSAWWLVALVHRNMYSSSVSQGSILHLRHELEPLFNKHGVDLVVHGHDHNYERTHPVVKARPHRVEKSEGVYVKSCAEQMPPIYLRAGTGGIELGSLW</sequence>
<feature type="domain" description="Purple acid phosphatase N-terminal" evidence="5">
    <location>
        <begin position="46"/>
        <end position="122"/>
    </location>
</feature>
<feature type="domain" description="Calcineurin-like phosphoesterase" evidence="4">
    <location>
        <begin position="138"/>
        <end position="350"/>
    </location>
</feature>
<reference evidence="6 7" key="1">
    <citation type="journal article" date="2013" name="Genome Biol.">
        <title>Genome of Acanthamoeba castellanii highlights extensive lateral gene transfer and early evolution of tyrosine kinase signaling.</title>
        <authorList>
            <person name="Clarke M."/>
            <person name="Lohan A.J."/>
            <person name="Liu B."/>
            <person name="Lagkouvardos I."/>
            <person name="Roy S."/>
            <person name="Zafar N."/>
            <person name="Bertelli C."/>
            <person name="Schilde C."/>
            <person name="Kianianmomeni A."/>
            <person name="Burglin T.R."/>
            <person name="Frech C."/>
            <person name="Turcotte B."/>
            <person name="Kopec K.O."/>
            <person name="Synnott J.M."/>
            <person name="Choo C."/>
            <person name="Paponov I."/>
            <person name="Finkler A."/>
            <person name="Soon Heng Tan C."/>
            <person name="Hutchins A.P."/>
            <person name="Weinmeier T."/>
            <person name="Rattei T."/>
            <person name="Chu J.S."/>
            <person name="Gimenez G."/>
            <person name="Irimia M."/>
            <person name="Rigden D.J."/>
            <person name="Fitzpatrick D.A."/>
            <person name="Lorenzo-Morales J."/>
            <person name="Bateman A."/>
            <person name="Chiu C.H."/>
            <person name="Tang P."/>
            <person name="Hegemann P."/>
            <person name="Fromm H."/>
            <person name="Raoult D."/>
            <person name="Greub G."/>
            <person name="Miranda-Saavedra D."/>
            <person name="Chen N."/>
            <person name="Nash P."/>
            <person name="Ginger M.L."/>
            <person name="Horn M."/>
            <person name="Schaap P."/>
            <person name="Caler L."/>
            <person name="Loftus B."/>
        </authorList>
    </citation>
    <scope>NUCLEOTIDE SEQUENCE [LARGE SCALE GENOMIC DNA]</scope>
    <source>
        <strain evidence="6 7">Neff</strain>
    </source>
</reference>
<feature type="region of interest" description="Disordered" evidence="3">
    <location>
        <begin position="247"/>
        <end position="287"/>
    </location>
</feature>
<dbReference type="VEuPathDB" id="AmoebaDB:ACA1_316340"/>
<keyword evidence="1" id="KW-0732">Signal</keyword>
<organism evidence="6 7">
    <name type="scientific">Acanthamoeba castellanii (strain ATCC 30010 / Neff)</name>
    <dbReference type="NCBI Taxonomy" id="1257118"/>
    <lineage>
        <taxon>Eukaryota</taxon>
        <taxon>Amoebozoa</taxon>
        <taxon>Discosea</taxon>
        <taxon>Longamoebia</taxon>
        <taxon>Centramoebida</taxon>
        <taxon>Acanthamoebidae</taxon>
        <taxon>Acanthamoeba</taxon>
    </lineage>
</organism>
<keyword evidence="7" id="KW-1185">Reference proteome</keyword>
<comment type="similarity">
    <text evidence="2">Belongs to the metallophosphoesterase superfamily. Purple acid phosphatase family.</text>
</comment>
<dbReference type="GO" id="GO:0003993">
    <property type="term" value="F:acid phosphatase activity"/>
    <property type="evidence" value="ECO:0007669"/>
    <property type="project" value="UniProtKB-EC"/>
</dbReference>
<dbReference type="InterPro" id="IPR008963">
    <property type="entry name" value="Purple_acid_Pase-like_N"/>
</dbReference>
<dbReference type="PANTHER" id="PTHR22953:SF153">
    <property type="entry name" value="PURPLE ACID PHOSPHATASE"/>
    <property type="match status" value="1"/>
</dbReference>
<dbReference type="EMBL" id="KB007973">
    <property type="protein sequence ID" value="ELR17812.1"/>
    <property type="molecule type" value="Genomic_DNA"/>
</dbReference>
<dbReference type="RefSeq" id="XP_004339825.1">
    <property type="nucleotide sequence ID" value="XM_004339777.1"/>
</dbReference>
<feature type="non-terminal residue" evidence="6">
    <location>
        <position position="1"/>
    </location>
</feature>
<comment type="catalytic activity">
    <reaction evidence="2">
        <text>a phosphate monoester + H2O = an alcohol + phosphate</text>
        <dbReference type="Rhea" id="RHEA:15017"/>
        <dbReference type="ChEBI" id="CHEBI:15377"/>
        <dbReference type="ChEBI" id="CHEBI:30879"/>
        <dbReference type="ChEBI" id="CHEBI:43474"/>
        <dbReference type="ChEBI" id="CHEBI:67140"/>
        <dbReference type="EC" id="3.1.3.2"/>
    </reaction>
</comment>
<dbReference type="Pfam" id="PF16656">
    <property type="entry name" value="Pur_ac_phosph_N"/>
    <property type="match status" value="1"/>
</dbReference>
<dbReference type="Pfam" id="PF00149">
    <property type="entry name" value="Metallophos"/>
    <property type="match status" value="1"/>
</dbReference>
<dbReference type="KEGG" id="acan:ACA1_316340"/>
<accession>L8GXY1</accession>
<dbReference type="InterPro" id="IPR004843">
    <property type="entry name" value="Calcineurin-like_PHP"/>
</dbReference>
<dbReference type="STRING" id="1257118.L8GXY1"/>
<name>L8GXY1_ACACF</name>
<evidence type="ECO:0000259" key="5">
    <source>
        <dbReference type="Pfam" id="PF16656"/>
    </source>
</evidence>
<proteinExistence type="inferred from homology"/>
<dbReference type="InterPro" id="IPR015914">
    <property type="entry name" value="PAPs_N"/>
</dbReference>
<dbReference type="Gene3D" id="2.60.40.380">
    <property type="entry name" value="Purple acid phosphatase-like, N-terminal"/>
    <property type="match status" value="1"/>
</dbReference>
<evidence type="ECO:0000259" key="4">
    <source>
        <dbReference type="Pfam" id="PF00149"/>
    </source>
</evidence>
<dbReference type="SUPFAM" id="SSF56300">
    <property type="entry name" value="Metallo-dependent phosphatases"/>
    <property type="match status" value="1"/>
</dbReference>
<gene>
    <name evidence="6" type="ORF">ACA1_316340</name>
</gene>
<dbReference type="InterPro" id="IPR029052">
    <property type="entry name" value="Metallo-depent_PP-like"/>
</dbReference>
<dbReference type="AlphaFoldDB" id="L8GXY1"/>
<dbReference type="PANTHER" id="PTHR22953">
    <property type="entry name" value="ACID PHOSPHATASE RELATED"/>
    <property type="match status" value="1"/>
</dbReference>
<evidence type="ECO:0000256" key="1">
    <source>
        <dbReference type="ARBA" id="ARBA00022729"/>
    </source>
</evidence>
<keyword evidence="2" id="KW-0378">Hydrolase</keyword>
<dbReference type="GeneID" id="14918551"/>
<evidence type="ECO:0000256" key="3">
    <source>
        <dbReference type="SAM" id="MobiDB-lite"/>
    </source>
</evidence>
<dbReference type="InterPro" id="IPR039331">
    <property type="entry name" value="PAPs-like"/>
</dbReference>
<dbReference type="GO" id="GO:0046872">
    <property type="term" value="F:metal ion binding"/>
    <property type="evidence" value="ECO:0007669"/>
    <property type="project" value="InterPro"/>
</dbReference>
<evidence type="ECO:0000256" key="2">
    <source>
        <dbReference type="RuleBase" id="RU361203"/>
    </source>
</evidence>
<dbReference type="SUPFAM" id="SSF49363">
    <property type="entry name" value="Purple acid phosphatase, N-terminal domain"/>
    <property type="match status" value="1"/>
</dbReference>
<evidence type="ECO:0000313" key="7">
    <source>
        <dbReference type="Proteomes" id="UP000011083"/>
    </source>
</evidence>
<dbReference type="Gene3D" id="3.60.21.10">
    <property type="match status" value="2"/>
</dbReference>